<dbReference type="PROSITE" id="PS51006">
    <property type="entry name" value="PABS_2"/>
    <property type="match status" value="1"/>
</dbReference>
<evidence type="ECO:0000256" key="3">
    <source>
        <dbReference type="ARBA" id="ARBA00023115"/>
    </source>
</evidence>
<evidence type="ECO:0000259" key="5">
    <source>
        <dbReference type="PROSITE" id="PS51006"/>
    </source>
</evidence>
<dbReference type="CDD" id="cd02440">
    <property type="entry name" value="AdoMet_MTases"/>
    <property type="match status" value="1"/>
</dbReference>
<feature type="domain" description="PABS" evidence="5">
    <location>
        <begin position="119"/>
        <end position="264"/>
    </location>
</feature>
<dbReference type="GO" id="GO:0006596">
    <property type="term" value="P:polyamine biosynthetic process"/>
    <property type="evidence" value="ECO:0007669"/>
    <property type="project" value="UniProtKB-UniRule"/>
</dbReference>
<dbReference type="SUPFAM" id="SSF53335">
    <property type="entry name" value="S-adenosyl-L-methionine-dependent methyltransferases"/>
    <property type="match status" value="1"/>
</dbReference>
<dbReference type="NCBIfam" id="NF037959">
    <property type="entry name" value="MFS_SpdSyn"/>
    <property type="match status" value="1"/>
</dbReference>
<dbReference type="InterPro" id="IPR029063">
    <property type="entry name" value="SAM-dependent_MTases_sf"/>
</dbReference>
<dbReference type="PANTHER" id="PTHR43317:SF1">
    <property type="entry name" value="THERMOSPERMINE SYNTHASE ACAULIS5"/>
    <property type="match status" value="1"/>
</dbReference>
<dbReference type="Pfam" id="PF01564">
    <property type="entry name" value="Spermine_synth"/>
    <property type="match status" value="1"/>
</dbReference>
<name>A0A9D2CGG5_9ACTN</name>
<dbReference type="PANTHER" id="PTHR43317">
    <property type="entry name" value="THERMOSPERMINE SYNTHASE ACAULIS5"/>
    <property type="match status" value="1"/>
</dbReference>
<dbReference type="GO" id="GO:0010487">
    <property type="term" value="F:thermospermine synthase activity"/>
    <property type="evidence" value="ECO:0007669"/>
    <property type="project" value="TreeGrafter"/>
</dbReference>
<accession>A0A9D2CGG5</accession>
<keyword evidence="2 4" id="KW-0808">Transferase</keyword>
<reference evidence="6" key="1">
    <citation type="journal article" date="2021" name="PeerJ">
        <title>Extensive microbial diversity within the chicken gut microbiome revealed by metagenomics and culture.</title>
        <authorList>
            <person name="Gilroy R."/>
            <person name="Ravi A."/>
            <person name="Getino M."/>
            <person name="Pursley I."/>
            <person name="Horton D.L."/>
            <person name="Alikhan N.F."/>
            <person name="Baker D."/>
            <person name="Gharbi K."/>
            <person name="Hall N."/>
            <person name="Watson M."/>
            <person name="Adriaenssens E.M."/>
            <person name="Foster-Nyarko E."/>
            <person name="Jarju S."/>
            <person name="Secka A."/>
            <person name="Antonio M."/>
            <person name="Oren A."/>
            <person name="Chaudhuri R.R."/>
            <person name="La Ragione R."/>
            <person name="Hildebrand F."/>
            <person name="Pallen M.J."/>
        </authorList>
    </citation>
    <scope>NUCLEOTIDE SEQUENCE</scope>
    <source>
        <strain evidence="6">ChiHjej10B9-743</strain>
    </source>
</reference>
<evidence type="ECO:0000313" key="7">
    <source>
        <dbReference type="Proteomes" id="UP000824133"/>
    </source>
</evidence>
<protein>
    <submittedName>
        <fullName evidence="6">Fused MFS/spermidine synthase</fullName>
    </submittedName>
</protein>
<sequence>MRMEGRAMSHRGSRLIGAALACGAAAAVCRVWRARPHVVRTMSGVALVYTTRDASGGRVRVLRTGGVYQSATYLGARRMEPVFEYYRAFGRLFDLRPTARQLLAIGGGGFAFPKLVAAEHPGVRTDVVEIDPAVVHIARRWFYLDDAVALARAGSGDLQVICDDGRRFLEREPGPYDAVVLDAFVGETPVRSLATVEALRLVRRALAPGGLLLTNVVSRADGTDVSFLRSVVATALVAFDHVKVVPATDDSHAAEDNYLLVASDTPIDLPDAIPFDEDFLGDVLFDI</sequence>
<proteinExistence type="inferred from homology"/>
<reference evidence="6" key="2">
    <citation type="submission" date="2021-04" db="EMBL/GenBank/DDBJ databases">
        <authorList>
            <person name="Gilroy R."/>
        </authorList>
    </citation>
    <scope>NUCLEOTIDE SEQUENCE</scope>
    <source>
        <strain evidence="6">ChiHjej10B9-743</strain>
    </source>
</reference>
<keyword evidence="3 4" id="KW-0620">Polyamine biosynthesis</keyword>
<gene>
    <name evidence="6" type="ORF">IAA42_05510</name>
</gene>
<feature type="active site" description="Proton acceptor" evidence="4">
    <location>
        <position position="182"/>
    </location>
</feature>
<dbReference type="EMBL" id="DXCP01000040">
    <property type="protein sequence ID" value="HIY79873.1"/>
    <property type="molecule type" value="Genomic_DNA"/>
</dbReference>
<comment type="similarity">
    <text evidence="1">Belongs to the spermidine/spermine synthase family.</text>
</comment>
<evidence type="ECO:0000256" key="1">
    <source>
        <dbReference type="ARBA" id="ARBA00007867"/>
    </source>
</evidence>
<dbReference type="Proteomes" id="UP000824133">
    <property type="component" value="Unassembled WGS sequence"/>
</dbReference>
<dbReference type="InterPro" id="IPR030374">
    <property type="entry name" value="PABS"/>
</dbReference>
<evidence type="ECO:0000256" key="4">
    <source>
        <dbReference type="PROSITE-ProRule" id="PRU00354"/>
    </source>
</evidence>
<evidence type="ECO:0000256" key="2">
    <source>
        <dbReference type="ARBA" id="ARBA00022679"/>
    </source>
</evidence>
<evidence type="ECO:0000313" key="6">
    <source>
        <dbReference type="EMBL" id="HIY79873.1"/>
    </source>
</evidence>
<organism evidence="6 7">
    <name type="scientific">Candidatus Olsenella excrementavium</name>
    <dbReference type="NCBI Taxonomy" id="2838709"/>
    <lineage>
        <taxon>Bacteria</taxon>
        <taxon>Bacillati</taxon>
        <taxon>Actinomycetota</taxon>
        <taxon>Coriobacteriia</taxon>
        <taxon>Coriobacteriales</taxon>
        <taxon>Atopobiaceae</taxon>
        <taxon>Olsenella</taxon>
    </lineage>
</organism>
<dbReference type="Gene3D" id="3.40.50.150">
    <property type="entry name" value="Vaccinia Virus protein VP39"/>
    <property type="match status" value="1"/>
</dbReference>
<comment type="caution">
    <text evidence="6">The sequence shown here is derived from an EMBL/GenBank/DDBJ whole genome shotgun (WGS) entry which is preliminary data.</text>
</comment>
<dbReference type="AlphaFoldDB" id="A0A9D2CGG5"/>